<dbReference type="Pfam" id="PF00534">
    <property type="entry name" value="Glycos_transf_1"/>
    <property type="match status" value="1"/>
</dbReference>
<dbReference type="Pfam" id="PF08323">
    <property type="entry name" value="Glyco_transf_5"/>
    <property type="match status" value="1"/>
</dbReference>
<keyword evidence="4" id="KW-0934">Plastid</keyword>
<evidence type="ECO:0000256" key="1">
    <source>
        <dbReference type="ARBA" id="ARBA00004602"/>
    </source>
</evidence>
<dbReference type="InterPro" id="IPR013783">
    <property type="entry name" value="Ig-like_fold"/>
</dbReference>
<evidence type="ECO:0000259" key="7">
    <source>
        <dbReference type="Pfam" id="PF08323"/>
    </source>
</evidence>
<dbReference type="InterPro" id="IPR014756">
    <property type="entry name" value="Ig_E-set"/>
</dbReference>
<evidence type="ECO:0000313" key="9">
    <source>
        <dbReference type="EMBL" id="AOW44091.1"/>
    </source>
</evidence>
<dbReference type="CDD" id="cd03791">
    <property type="entry name" value="GT5_Glycogen_synthase_DULL1-like"/>
    <property type="match status" value="1"/>
</dbReference>
<evidence type="ECO:0000259" key="6">
    <source>
        <dbReference type="Pfam" id="PF00534"/>
    </source>
</evidence>
<proteinExistence type="evidence at transcript level"/>
<evidence type="ECO:0000256" key="2">
    <source>
        <dbReference type="ARBA" id="ARBA00022676"/>
    </source>
</evidence>
<feature type="domain" description="Glycosyl transferase family 1" evidence="6">
    <location>
        <begin position="1320"/>
        <end position="1473"/>
    </location>
</feature>
<feature type="domain" description="Starch synthase catalytic" evidence="7">
    <location>
        <begin position="1031"/>
        <end position="1260"/>
    </location>
</feature>
<dbReference type="SUPFAM" id="SSF81296">
    <property type="entry name" value="E set domains"/>
    <property type="match status" value="1"/>
</dbReference>
<evidence type="ECO:0000256" key="3">
    <source>
        <dbReference type="ARBA" id="ARBA00022679"/>
    </source>
</evidence>
<accession>A0A1D8QQE3</accession>
<evidence type="ECO:0000256" key="5">
    <source>
        <dbReference type="SAM" id="MobiDB-lite"/>
    </source>
</evidence>
<sequence>MVLEALVSKLNIYDAGLQSLAAFPDDIRARVETWITNLSTDADSLSRSVLDELRRELRTCQRKGYTSCPQTVAALEAMYVSLLGHHCDMIREAAVVDLNVLYDAHDLQTIDALPVTIATVGEAPTIEVLLRPISGEFDASVVADYGAVLRLFGPRADSMAEPGWTELPLEVTEHGVHRKLSPFPRPGYYDWVIAESGDTTPVVFDGFPADTLRRLRGRFIVHPKGTRESCLLEMPVDEVHAKWNEKTGELLGRGSFETVLNELPHLKMQGVSGVYLMGALERPLDEENASPFSVVDRSVPASILGGASAFANLCAEMTRLGLKPIVDGVDRVSRTRMHRKYRHLTVETLTSKGIPLRHPGTDGRENQWEDTALLNYRRVETWNVMIAEIKSLAEKYGVRGVRLDNAQSLPPILAPNMDELLRKDPDGEPHYSLSEVFYGGVVKANEEYGYWTSEAGIERGYPNPFFVKFCREMWNAFPDFVIIAESHFHREAQLLVSGAIAHTVRIPQILASISGKSLRRDGSVSRVPSQSRSSARTLSRLYRNDRDWLPKNSIMVNSTCTHLSPFPGVLYGRRAWLAVDLLHFLPEIPMLVYGEERGRAYRLNMKGVSNIEEMTEYDVNFDAVLPKSPTRRSGHTSPADAVLPTNLSLGPGAVRSGKASPLTGATPSRFAGLPPLTPPTSGVDRKLKMKRRGSVADMRRIPSNSSLVRSRSRDDMNGVAVRSMSSADLRRMSALEEQTRQEIGPSLGYDIAQITGHYSHRALLRQDMDVLHSGGMCVLNVEPQFKHQVFAFARFTEDQILIVASNFKDKTDGNKYGAGCDVELDFKVLWDYLPDSLTTGAAPSAFYNVIDSFTGKEHSEEVLTLEELAFRKYKVHLKPLGTVLLTLRPLEDTPERRGAHLSACIKRLRELQSNAFNDPREMEPVSRIARGAANSASDFATAVIAMRDGLAREGCDSGEIEQLLQLCMQRASQLRFMIAYEGFPGPRDFDPPPAERIVAYLIHMSTAARDPGLVTLARNVVARTTKLGPLVFLTAELGRFSTAGGLGVMVDELTKGLVNLGLEVYVISPYYTVNRKNQTGYLGDHIKWTKNVSVNLGTHIVELGVFEGVENGVNLIFMERGDYFPKVYADPGGASRQLQTIVLMSLGALEVCCQKQLRPSVVVTNDWLPSLAAGYRDFFVDYYKDTSFFHLIHNLGEGAYEGRVYPGPHEGSLDHIHRLPAHSVVNPWWNRVVVNPSRCAILRSDSWGTVSPSYLNELKGNHPLSDILQIATAPFAYPNGIRKAEREEALRTKGAPSHAEAKEVLQQRYFGFQRGDAAIPLFAFVGRITSQKGVHLILNAVDELIAHTGGKIQILVGGPANYSDEYSAGCARHMLDLRRRHPWCFWAAPDSFFTDGPMCNLGADFGLMPSLFEPGGIVQQEFFVAGTPVVAYKTGGLKDTVHEWKSEMGEGNGFTFENYSHGDFLWAVKRALRVFSHPHEYEELRASAYETTIDVSEVAWAWSSEFHRLRNAMYTRGENVAKLISATVDEESELYDPNATSVLLQWAGDAETVAVKGSFDNWSSEWPLSRVVGADSMFGLKLLLRPGEYFYKFRVDQQWTVAENQPQSRDHAGFVNNVLVI</sequence>
<dbReference type="InterPro" id="IPR013534">
    <property type="entry name" value="Starch_synth_cat_dom"/>
</dbReference>
<dbReference type="InterPro" id="IPR032640">
    <property type="entry name" value="AMPK1_CBM"/>
</dbReference>
<evidence type="ECO:0000259" key="8">
    <source>
        <dbReference type="Pfam" id="PF16561"/>
    </source>
</evidence>
<keyword evidence="3 9" id="KW-0808">Transferase</keyword>
<dbReference type="CDD" id="cd02859">
    <property type="entry name" value="E_set_AMPKbeta_like_N"/>
    <property type="match status" value="1"/>
</dbReference>
<reference evidence="9" key="1">
    <citation type="submission" date="2016-03" db="EMBL/GenBank/DDBJ databases">
        <authorList>
            <person name="Ploux O."/>
        </authorList>
    </citation>
    <scope>NUCLEOTIDE SEQUENCE</scope>
</reference>
<keyword evidence="4" id="KW-0035">Amyloplast</keyword>
<organism evidence="9">
    <name type="scientific">Gracilariopsis lemaneiformis</name>
    <name type="common">Red alga</name>
    <name type="synonym">Gracilaria lemaneiformis</name>
    <dbReference type="NCBI Taxonomy" id="2782"/>
    <lineage>
        <taxon>Eukaryota</taxon>
        <taxon>Rhodophyta</taxon>
        <taxon>Florideophyceae</taxon>
        <taxon>Rhodymeniophycidae</taxon>
        <taxon>Gracilariales</taxon>
        <taxon>Gracilariaceae</taxon>
        <taxon>Gracilariopsis</taxon>
    </lineage>
</organism>
<dbReference type="InterPro" id="IPR001296">
    <property type="entry name" value="Glyco_trans_1"/>
</dbReference>
<comment type="subcellular location">
    <subcellularLocation>
        <location evidence="1">Plastid</location>
        <location evidence="1">Amyloplast</location>
    </subcellularLocation>
</comment>
<dbReference type="PANTHER" id="PTHR45825">
    <property type="entry name" value="GRANULE-BOUND STARCH SYNTHASE 1, CHLOROPLASTIC/AMYLOPLASTIC"/>
    <property type="match status" value="1"/>
</dbReference>
<dbReference type="SUPFAM" id="SSF51445">
    <property type="entry name" value="(Trans)glycosidases"/>
    <property type="match status" value="1"/>
</dbReference>
<dbReference type="PANTHER" id="PTHR45825:SF11">
    <property type="entry name" value="ALPHA AMYLASE DOMAIN-CONTAINING PROTEIN"/>
    <property type="match status" value="1"/>
</dbReference>
<dbReference type="GO" id="GO:0004373">
    <property type="term" value="F:alpha-1,4-glucan glucosyltransferase (UDP-glucose donor) activity"/>
    <property type="evidence" value="ECO:0007669"/>
    <property type="project" value="UniProtKB-EC"/>
</dbReference>
<dbReference type="EC" id="2.4.1.11" evidence="9"/>
<feature type="region of interest" description="Disordered" evidence="5">
    <location>
        <begin position="628"/>
        <end position="715"/>
    </location>
</feature>
<dbReference type="Gene3D" id="2.60.40.10">
    <property type="entry name" value="Immunoglobulins"/>
    <property type="match status" value="1"/>
</dbReference>
<dbReference type="Gene3D" id="3.20.20.80">
    <property type="entry name" value="Glycosidases"/>
    <property type="match status" value="1"/>
</dbReference>
<dbReference type="Pfam" id="PF16561">
    <property type="entry name" value="AMPK1_CBM"/>
    <property type="match status" value="1"/>
</dbReference>
<dbReference type="Gene3D" id="3.40.50.2000">
    <property type="entry name" value="Glycogen Phosphorylase B"/>
    <property type="match status" value="2"/>
</dbReference>
<keyword evidence="2 9" id="KW-0328">Glycosyltransferase</keyword>
<dbReference type="EMBL" id="KU852579">
    <property type="protein sequence ID" value="AOW44091.1"/>
    <property type="molecule type" value="mRNA"/>
</dbReference>
<protein>
    <submittedName>
        <fullName evidence="9">Starch synthase</fullName>
        <ecNumber evidence="9">2.4.1.11</ecNumber>
    </submittedName>
</protein>
<dbReference type="InterPro" id="IPR017853">
    <property type="entry name" value="GH"/>
</dbReference>
<feature type="domain" description="AMP-activated protein kinase glycogen-binding" evidence="8">
    <location>
        <begin position="1542"/>
        <end position="1620"/>
    </location>
</feature>
<evidence type="ECO:0000256" key="4">
    <source>
        <dbReference type="ARBA" id="ARBA00023234"/>
    </source>
</evidence>
<dbReference type="SUPFAM" id="SSF53756">
    <property type="entry name" value="UDP-Glycosyltransferase/glycogen phosphorylase"/>
    <property type="match status" value="1"/>
</dbReference>
<name>A0A1D8QQE3_GRALE</name>